<protein>
    <submittedName>
        <fullName evidence="2">Uncharacterized protein</fullName>
    </submittedName>
</protein>
<name>A0A7Z0WEZ3_9PSEU</name>
<dbReference type="Proteomes" id="UP000185696">
    <property type="component" value="Unassembled WGS sequence"/>
</dbReference>
<gene>
    <name evidence="2" type="ORF">BLA60_39050</name>
</gene>
<reference evidence="2 3" key="1">
    <citation type="submission" date="2016-12" db="EMBL/GenBank/DDBJ databases">
        <title>The draft genome sequence of Actinophytocola xinjiangensis.</title>
        <authorList>
            <person name="Wang W."/>
            <person name="Yuan L."/>
        </authorList>
    </citation>
    <scope>NUCLEOTIDE SEQUENCE [LARGE SCALE GENOMIC DNA]</scope>
    <source>
        <strain evidence="2 3">CGMCC 4.4663</strain>
    </source>
</reference>
<proteinExistence type="predicted"/>
<comment type="caution">
    <text evidence="2">The sequence shown here is derived from an EMBL/GenBank/DDBJ whole genome shotgun (WGS) entry which is preliminary data.</text>
</comment>
<sequence>MLGPVSVLPGERTVPRAALLARAWSLLGDGVAPLTNAAGRPLARTVKLILDPLVLRPVLNPGFAAGAVSGAHADDLVATITAAGPALRATAEWYLLVKRARRRAGITEGHPQDLYFQRCFELATTHGRPGADAERVAADVVEEVHAGASRLTAEDLRRYLTDPANAGELDRLLRAARHPVPDPARDPGPDPGVAAFLVSGDTAGFPALVAANAGSRGAAELAGPGVARGYGLSDRTVPVPPELGDRASKRDLPRPLDRSVLERLFTTVTGSDPAGLPALVRREIDRTGRAWQLGEEASRVTMVLGRDASAGLEHEPTSGAQRRLRSRWDREAYVHRVLRLPDPAAAGVPEALRADILGVRRAYLRRLWVRLHGREVRGGEVTADALWDLLDGVLRSVILDQRDRLRAALERLVAAR</sequence>
<accession>A0A7Z0WEZ3</accession>
<evidence type="ECO:0000313" key="3">
    <source>
        <dbReference type="Proteomes" id="UP000185696"/>
    </source>
</evidence>
<organism evidence="2 3">
    <name type="scientific">Actinophytocola xinjiangensis</name>
    <dbReference type="NCBI Taxonomy" id="485602"/>
    <lineage>
        <taxon>Bacteria</taxon>
        <taxon>Bacillati</taxon>
        <taxon>Actinomycetota</taxon>
        <taxon>Actinomycetes</taxon>
        <taxon>Pseudonocardiales</taxon>
        <taxon>Pseudonocardiaceae</taxon>
    </lineage>
</organism>
<evidence type="ECO:0000313" key="2">
    <source>
        <dbReference type="EMBL" id="OLF04849.1"/>
    </source>
</evidence>
<evidence type="ECO:0000256" key="1">
    <source>
        <dbReference type="SAM" id="MobiDB-lite"/>
    </source>
</evidence>
<feature type="region of interest" description="Disordered" evidence="1">
    <location>
        <begin position="229"/>
        <end position="251"/>
    </location>
</feature>
<dbReference type="AlphaFoldDB" id="A0A7Z0WEZ3"/>
<keyword evidence="3" id="KW-1185">Reference proteome</keyword>
<dbReference type="EMBL" id="MSIF01000037">
    <property type="protein sequence ID" value="OLF04849.1"/>
    <property type="molecule type" value="Genomic_DNA"/>
</dbReference>